<protein>
    <submittedName>
        <fullName evidence="1">Uncharacterized protein</fullName>
    </submittedName>
</protein>
<reference evidence="1" key="2">
    <citation type="journal article" date="2015" name="Fish Shellfish Immunol.">
        <title>Early steps in the European eel (Anguilla anguilla)-Vibrio vulnificus interaction in the gills: Role of the RtxA13 toxin.</title>
        <authorList>
            <person name="Callol A."/>
            <person name="Pajuelo D."/>
            <person name="Ebbesson L."/>
            <person name="Teles M."/>
            <person name="MacKenzie S."/>
            <person name="Amaro C."/>
        </authorList>
    </citation>
    <scope>NUCLEOTIDE SEQUENCE</scope>
</reference>
<reference evidence="1" key="1">
    <citation type="submission" date="2014-11" db="EMBL/GenBank/DDBJ databases">
        <authorList>
            <person name="Amaro Gonzalez C."/>
        </authorList>
    </citation>
    <scope>NUCLEOTIDE SEQUENCE</scope>
</reference>
<sequence>MCQCALLSVNVSVFFPQCEFVSVLSSV</sequence>
<dbReference type="EMBL" id="GBXM01044828">
    <property type="protein sequence ID" value="JAH63749.1"/>
    <property type="molecule type" value="Transcribed_RNA"/>
</dbReference>
<organism evidence="1">
    <name type="scientific">Anguilla anguilla</name>
    <name type="common">European freshwater eel</name>
    <name type="synonym">Muraena anguilla</name>
    <dbReference type="NCBI Taxonomy" id="7936"/>
    <lineage>
        <taxon>Eukaryota</taxon>
        <taxon>Metazoa</taxon>
        <taxon>Chordata</taxon>
        <taxon>Craniata</taxon>
        <taxon>Vertebrata</taxon>
        <taxon>Euteleostomi</taxon>
        <taxon>Actinopterygii</taxon>
        <taxon>Neopterygii</taxon>
        <taxon>Teleostei</taxon>
        <taxon>Anguilliformes</taxon>
        <taxon>Anguillidae</taxon>
        <taxon>Anguilla</taxon>
    </lineage>
</organism>
<proteinExistence type="predicted"/>
<name>A0A0E9UD28_ANGAN</name>
<dbReference type="AlphaFoldDB" id="A0A0E9UD28"/>
<accession>A0A0E9UD28</accession>
<evidence type="ECO:0000313" key="1">
    <source>
        <dbReference type="EMBL" id="JAH63749.1"/>
    </source>
</evidence>